<sequence>MARVIIGGRRIKCIRFADDMALLAGEETILKDMLLELNDSSEQYGMKINANKTKHGYRKKSKEDIVYVPPLPATMVELKDRITDAFRTITRDMPLYVWDELQYRIDMCRVTRGGHIEHLWQPWRERDSRDIVARSASCAFRLLLTSANPTLSLTGVKLQLRLHLKDAHRHIVCAVLHFRFVTCSRISSFQPKSGYKRAHKDRPSCLQKTTDFVDNRASNVHNCWK</sequence>
<evidence type="ECO:0000259" key="1">
    <source>
        <dbReference type="PROSITE" id="PS50878"/>
    </source>
</evidence>
<gene>
    <name evidence="2" type="ORF">ANN_11024</name>
</gene>
<dbReference type="Proteomes" id="UP001148838">
    <property type="component" value="Unassembled WGS sequence"/>
</dbReference>
<accession>A0ABQ8T4J8</accession>
<name>A0ABQ8T4J8_PERAM</name>
<keyword evidence="3" id="KW-1185">Reference proteome</keyword>
<dbReference type="EMBL" id="JAJSOF020000015">
    <property type="protein sequence ID" value="KAJ4441173.1"/>
    <property type="molecule type" value="Genomic_DNA"/>
</dbReference>
<evidence type="ECO:0000313" key="2">
    <source>
        <dbReference type="EMBL" id="KAJ4441173.1"/>
    </source>
</evidence>
<dbReference type="PROSITE" id="PS50878">
    <property type="entry name" value="RT_POL"/>
    <property type="match status" value="1"/>
</dbReference>
<organism evidence="2 3">
    <name type="scientific">Periplaneta americana</name>
    <name type="common">American cockroach</name>
    <name type="synonym">Blatta americana</name>
    <dbReference type="NCBI Taxonomy" id="6978"/>
    <lineage>
        <taxon>Eukaryota</taxon>
        <taxon>Metazoa</taxon>
        <taxon>Ecdysozoa</taxon>
        <taxon>Arthropoda</taxon>
        <taxon>Hexapoda</taxon>
        <taxon>Insecta</taxon>
        <taxon>Pterygota</taxon>
        <taxon>Neoptera</taxon>
        <taxon>Polyneoptera</taxon>
        <taxon>Dictyoptera</taxon>
        <taxon>Blattodea</taxon>
        <taxon>Blattoidea</taxon>
        <taxon>Blattidae</taxon>
        <taxon>Blattinae</taxon>
        <taxon>Periplaneta</taxon>
    </lineage>
</organism>
<dbReference type="InterPro" id="IPR000477">
    <property type="entry name" value="RT_dom"/>
</dbReference>
<protein>
    <recommendedName>
        <fullName evidence="1">Reverse transcriptase domain-containing protein</fullName>
    </recommendedName>
</protein>
<reference evidence="2 3" key="1">
    <citation type="journal article" date="2022" name="Allergy">
        <title>Genome assembly and annotation of Periplaneta americana reveal a comprehensive cockroach allergen profile.</title>
        <authorList>
            <person name="Wang L."/>
            <person name="Xiong Q."/>
            <person name="Saelim N."/>
            <person name="Wang L."/>
            <person name="Nong W."/>
            <person name="Wan A.T."/>
            <person name="Shi M."/>
            <person name="Liu X."/>
            <person name="Cao Q."/>
            <person name="Hui J.H.L."/>
            <person name="Sookrung N."/>
            <person name="Leung T.F."/>
            <person name="Tungtrongchitr A."/>
            <person name="Tsui S.K.W."/>
        </authorList>
    </citation>
    <scope>NUCLEOTIDE SEQUENCE [LARGE SCALE GENOMIC DNA]</scope>
    <source>
        <strain evidence="2">PWHHKU_190912</strain>
    </source>
</reference>
<evidence type="ECO:0000313" key="3">
    <source>
        <dbReference type="Proteomes" id="UP001148838"/>
    </source>
</evidence>
<proteinExistence type="predicted"/>
<comment type="caution">
    <text evidence="2">The sequence shown here is derived from an EMBL/GenBank/DDBJ whole genome shotgun (WGS) entry which is preliminary data.</text>
</comment>
<feature type="domain" description="Reverse transcriptase" evidence="1">
    <location>
        <begin position="1"/>
        <end position="78"/>
    </location>
</feature>